<dbReference type="Proteomes" id="UP000003573">
    <property type="component" value="Unassembled WGS sequence"/>
</dbReference>
<gene>
    <name evidence="2" type="ORF">STRMA_0998</name>
</gene>
<evidence type="ECO:0000256" key="1">
    <source>
        <dbReference type="SAM" id="Phobius"/>
    </source>
</evidence>
<evidence type="ECO:0000313" key="3">
    <source>
        <dbReference type="Proteomes" id="UP000003573"/>
    </source>
</evidence>
<reference evidence="2 3" key="1">
    <citation type="journal article" date="2014" name="Int. J. Syst. Evol. Microbiol.">
        <title>Phylogenomics and the dynamic genome evolution of the genus Streptococcus.</title>
        <authorList>
            <consortium name="The Broad Institute Genome Sequencing Platform"/>
            <person name="Richards V.P."/>
            <person name="Palmer S.R."/>
            <person name="Pavinski Bitar P.D."/>
            <person name="Qin X."/>
            <person name="Weinstock G.M."/>
            <person name="Highlander S.K."/>
            <person name="Town C.D."/>
            <person name="Burne R.A."/>
            <person name="Stanhope M.J."/>
        </authorList>
    </citation>
    <scope>NUCLEOTIDE SEQUENCE [LARGE SCALE GENOMIC DNA]</scope>
    <source>
        <strain evidence="2 3">NCTC 11558</strain>
    </source>
</reference>
<keyword evidence="1" id="KW-0812">Transmembrane</keyword>
<feature type="transmembrane region" description="Helical" evidence="1">
    <location>
        <begin position="37"/>
        <end position="54"/>
    </location>
</feature>
<keyword evidence="3" id="KW-1185">Reference proteome</keyword>
<dbReference type="AlphaFoldDB" id="G5JWM7"/>
<proteinExistence type="predicted"/>
<keyword evidence="1" id="KW-0472">Membrane</keyword>
<protein>
    <submittedName>
        <fullName evidence="2">Uncharacterized protein</fullName>
    </submittedName>
</protein>
<dbReference type="RefSeq" id="WP_003079668.1">
    <property type="nucleotide sequence ID" value="NZ_AEUW02000001.1"/>
</dbReference>
<comment type="caution">
    <text evidence="2">The sequence shown here is derived from an EMBL/GenBank/DDBJ whole genome shotgun (WGS) entry which is preliminary data.</text>
</comment>
<evidence type="ECO:0000313" key="2">
    <source>
        <dbReference type="EMBL" id="EHJ52046.1"/>
    </source>
</evidence>
<sequence>MEDILKSLVTLGGFGFFNYKVFFSITDFDSGSSADKHYFIALMSSFNYFIYLIINSFCSNIILSIMITILISFAITLILPLIFKVYYWFVNFMRRKNHLPKLSNEKISDKVFNDEDNNNCFIFNFEGHLISKGVIGGMSGENEEFSYIIFPFIKDNDESIIETEAELFEYLNDKKIQATIYLNFEKKIKVIFYQ</sequence>
<keyword evidence="1" id="KW-1133">Transmembrane helix</keyword>
<feature type="transmembrane region" description="Helical" evidence="1">
    <location>
        <begin position="7"/>
        <end position="25"/>
    </location>
</feature>
<dbReference type="OrthoDB" id="2237716at2"/>
<feature type="transmembrane region" description="Helical" evidence="1">
    <location>
        <begin position="61"/>
        <end position="89"/>
    </location>
</feature>
<dbReference type="EMBL" id="AEUW02000001">
    <property type="protein sequence ID" value="EHJ52046.1"/>
    <property type="molecule type" value="Genomic_DNA"/>
</dbReference>
<accession>G5JWM7</accession>
<name>G5JWM7_9STRE</name>
<organism evidence="2 3">
    <name type="scientific">Streptococcus macacae NCTC 11558</name>
    <dbReference type="NCBI Taxonomy" id="764298"/>
    <lineage>
        <taxon>Bacteria</taxon>
        <taxon>Bacillati</taxon>
        <taxon>Bacillota</taxon>
        <taxon>Bacilli</taxon>
        <taxon>Lactobacillales</taxon>
        <taxon>Streptococcaceae</taxon>
        <taxon>Streptococcus</taxon>
    </lineage>
</organism>